<dbReference type="InterPro" id="IPR023459">
    <property type="entry name" value="Tscrpt_elong_fac_GreA/B_fam"/>
</dbReference>
<evidence type="ECO:0000259" key="4">
    <source>
        <dbReference type="Pfam" id="PF01272"/>
    </source>
</evidence>
<dbReference type="SUPFAM" id="SSF54534">
    <property type="entry name" value="FKBP-like"/>
    <property type="match status" value="1"/>
</dbReference>
<dbReference type="EMBL" id="PCSD01000094">
    <property type="protein sequence ID" value="PIP33522.1"/>
    <property type="molecule type" value="Genomic_DNA"/>
</dbReference>
<keyword evidence="2" id="KW-0805">Transcription regulation</keyword>
<dbReference type="InterPro" id="IPR001437">
    <property type="entry name" value="Tscrpt_elong_fac_GreA/B_C"/>
</dbReference>
<dbReference type="Pfam" id="PF01272">
    <property type="entry name" value="GreA_GreB"/>
    <property type="match status" value="1"/>
</dbReference>
<dbReference type="PROSITE" id="PS00830">
    <property type="entry name" value="GREAB_2"/>
    <property type="match status" value="1"/>
</dbReference>
<evidence type="ECO:0008006" key="8">
    <source>
        <dbReference type="Google" id="ProtNLM"/>
    </source>
</evidence>
<dbReference type="SUPFAM" id="SSF46557">
    <property type="entry name" value="GreA transcript cleavage protein, N-terminal domain"/>
    <property type="match status" value="1"/>
</dbReference>
<dbReference type="PANTHER" id="PTHR30437">
    <property type="entry name" value="TRANSCRIPTION ELONGATION FACTOR GREA"/>
    <property type="match status" value="1"/>
</dbReference>
<dbReference type="InterPro" id="IPR036953">
    <property type="entry name" value="GreA/GreB_C_sf"/>
</dbReference>
<feature type="domain" description="Transcription elongation factor GreA/GreB N-terminal" evidence="5">
    <location>
        <begin position="19"/>
        <end position="88"/>
    </location>
</feature>
<dbReference type="InterPro" id="IPR018151">
    <property type="entry name" value="TF_GreA/GreB_CS"/>
</dbReference>
<organism evidence="6 7">
    <name type="scientific">Candidatus Falkowbacteria bacterium CG23_combo_of_CG06-09_8_20_14_all_49_15</name>
    <dbReference type="NCBI Taxonomy" id="1974572"/>
    <lineage>
        <taxon>Bacteria</taxon>
        <taxon>Candidatus Falkowiibacteriota</taxon>
    </lineage>
</organism>
<evidence type="ECO:0000256" key="2">
    <source>
        <dbReference type="ARBA" id="ARBA00023015"/>
    </source>
</evidence>
<sequence length="169" mass="18831">MRVPIRKPGKYSQRTTDPIMTADKLIALIKQLEKLKKRIRPGLIEEVKRLALMGDFSENAAYQIAKGRLRGLNQAIWEISEQIKKAAVIKPDQNCDFVRIGHWISLECQGKLSAYHLLGSAETDPLTGVISRSSPLGAALLGRRVGEIIKVQLPKGEKTYRITSIANSK</sequence>
<dbReference type="Gene3D" id="1.10.287.180">
    <property type="entry name" value="Transcription elongation factor, GreA/GreB, N-terminal domain"/>
    <property type="match status" value="1"/>
</dbReference>
<dbReference type="InterPro" id="IPR022691">
    <property type="entry name" value="Tscrpt_elong_fac_GreA/B_N"/>
</dbReference>
<dbReference type="Gene3D" id="3.10.50.30">
    <property type="entry name" value="Transcription elongation factor, GreA/GreB, C-terminal domain"/>
    <property type="match status" value="1"/>
</dbReference>
<reference evidence="6 7" key="1">
    <citation type="submission" date="2017-09" db="EMBL/GenBank/DDBJ databases">
        <title>Depth-based differentiation of microbial function through sediment-hosted aquifers and enrichment of novel symbionts in the deep terrestrial subsurface.</title>
        <authorList>
            <person name="Probst A.J."/>
            <person name="Ladd B."/>
            <person name="Jarett J.K."/>
            <person name="Geller-Mcgrath D.E."/>
            <person name="Sieber C.M."/>
            <person name="Emerson J.B."/>
            <person name="Anantharaman K."/>
            <person name="Thomas B.C."/>
            <person name="Malmstrom R."/>
            <person name="Stieglmeier M."/>
            <person name="Klingl A."/>
            <person name="Woyke T."/>
            <person name="Ryan C.M."/>
            <person name="Banfield J.F."/>
        </authorList>
    </citation>
    <scope>NUCLEOTIDE SEQUENCE [LARGE SCALE GENOMIC DNA]</scope>
    <source>
        <strain evidence="6">CG23_combo_of_CG06-09_8_20_14_all_49_15</strain>
    </source>
</reference>
<gene>
    <name evidence="6" type="ORF">COX22_03855</name>
</gene>
<evidence type="ECO:0000256" key="1">
    <source>
        <dbReference type="ARBA" id="ARBA00008213"/>
    </source>
</evidence>
<dbReference type="PIRSF" id="PIRSF006092">
    <property type="entry name" value="GreA_GreB"/>
    <property type="match status" value="1"/>
</dbReference>
<dbReference type="InterPro" id="IPR036805">
    <property type="entry name" value="Tscrpt_elong_fac_GreA/B_N_sf"/>
</dbReference>
<accession>A0A2G9ZK45</accession>
<comment type="caution">
    <text evidence="6">The sequence shown here is derived from an EMBL/GenBank/DDBJ whole genome shotgun (WGS) entry which is preliminary data.</text>
</comment>
<protein>
    <recommendedName>
        <fullName evidence="8">Transcription elongation factor GreA</fullName>
    </recommendedName>
</protein>
<comment type="similarity">
    <text evidence="1">Belongs to the GreA/GreB family.</text>
</comment>
<keyword evidence="3" id="KW-0804">Transcription</keyword>
<dbReference type="AlphaFoldDB" id="A0A2G9ZK45"/>
<evidence type="ECO:0000259" key="5">
    <source>
        <dbReference type="Pfam" id="PF03449"/>
    </source>
</evidence>
<dbReference type="GO" id="GO:0070063">
    <property type="term" value="F:RNA polymerase binding"/>
    <property type="evidence" value="ECO:0007669"/>
    <property type="project" value="InterPro"/>
</dbReference>
<dbReference type="GO" id="GO:0032784">
    <property type="term" value="P:regulation of DNA-templated transcription elongation"/>
    <property type="evidence" value="ECO:0007669"/>
    <property type="project" value="InterPro"/>
</dbReference>
<evidence type="ECO:0000256" key="3">
    <source>
        <dbReference type="ARBA" id="ARBA00023163"/>
    </source>
</evidence>
<feature type="domain" description="Transcription elongation factor GreA/GreB C-terminal" evidence="4">
    <location>
        <begin position="94"/>
        <end position="166"/>
    </location>
</feature>
<name>A0A2G9ZK45_9BACT</name>
<evidence type="ECO:0000313" key="6">
    <source>
        <dbReference type="EMBL" id="PIP33522.1"/>
    </source>
</evidence>
<evidence type="ECO:0000313" key="7">
    <source>
        <dbReference type="Proteomes" id="UP000230729"/>
    </source>
</evidence>
<dbReference type="Proteomes" id="UP000230729">
    <property type="component" value="Unassembled WGS sequence"/>
</dbReference>
<dbReference type="GO" id="GO:0006354">
    <property type="term" value="P:DNA-templated transcription elongation"/>
    <property type="evidence" value="ECO:0007669"/>
    <property type="project" value="TreeGrafter"/>
</dbReference>
<dbReference type="Pfam" id="PF03449">
    <property type="entry name" value="GreA_GreB_N"/>
    <property type="match status" value="1"/>
</dbReference>
<proteinExistence type="inferred from homology"/>
<dbReference type="GO" id="GO:0003677">
    <property type="term" value="F:DNA binding"/>
    <property type="evidence" value="ECO:0007669"/>
    <property type="project" value="InterPro"/>
</dbReference>
<dbReference type="PANTHER" id="PTHR30437:SF4">
    <property type="entry name" value="TRANSCRIPTION ELONGATION FACTOR GREA"/>
    <property type="match status" value="1"/>
</dbReference>